<dbReference type="SUPFAM" id="SSF57424">
    <property type="entry name" value="LDL receptor-like module"/>
    <property type="match status" value="4"/>
</dbReference>
<dbReference type="GO" id="GO:0006508">
    <property type="term" value="P:proteolysis"/>
    <property type="evidence" value="ECO:0007669"/>
    <property type="project" value="InterPro"/>
</dbReference>
<evidence type="ECO:0000256" key="4">
    <source>
        <dbReference type="SAM" id="MobiDB-lite"/>
    </source>
</evidence>
<dbReference type="Pfam" id="PF00089">
    <property type="entry name" value="Trypsin"/>
    <property type="match status" value="1"/>
</dbReference>
<dbReference type="PANTHER" id="PTHR24252">
    <property type="entry name" value="ACROSIN-RELATED"/>
    <property type="match status" value="1"/>
</dbReference>
<dbReference type="PROSITE" id="PS01209">
    <property type="entry name" value="LDLRA_1"/>
    <property type="match status" value="3"/>
</dbReference>
<feature type="domain" description="Sushi" evidence="6">
    <location>
        <begin position="293"/>
        <end position="342"/>
    </location>
</feature>
<dbReference type="CDD" id="cd00112">
    <property type="entry name" value="LDLa"/>
    <property type="match status" value="4"/>
</dbReference>
<comment type="caution">
    <text evidence="7">The sequence shown here is derived from an EMBL/GenBank/DDBJ whole genome shotgun (WGS) entry which is preliminary data.</text>
</comment>
<dbReference type="InterPro" id="IPR009003">
    <property type="entry name" value="Peptidase_S1_PA"/>
</dbReference>
<feature type="domain" description="Peptidase S1" evidence="5">
    <location>
        <begin position="426"/>
        <end position="675"/>
    </location>
</feature>
<evidence type="ECO:0000256" key="1">
    <source>
        <dbReference type="ARBA" id="ARBA00023157"/>
    </source>
</evidence>
<dbReference type="SMART" id="SM00192">
    <property type="entry name" value="LDLa"/>
    <property type="match status" value="4"/>
</dbReference>
<dbReference type="InterPro" id="IPR001254">
    <property type="entry name" value="Trypsin_dom"/>
</dbReference>
<comment type="caution">
    <text evidence="3">Lacks conserved residue(s) required for the propagation of feature annotation.</text>
</comment>
<accession>A0AAV7XML8</accession>
<evidence type="ECO:0008006" key="9">
    <source>
        <dbReference type="Google" id="ProtNLM"/>
    </source>
</evidence>
<dbReference type="SMART" id="SM00032">
    <property type="entry name" value="CCP"/>
    <property type="match status" value="1"/>
</dbReference>
<gene>
    <name evidence="7" type="ORF">ONE63_009232</name>
</gene>
<keyword evidence="1 3" id="KW-1015">Disulfide bond</keyword>
<dbReference type="PROSITE" id="PS50923">
    <property type="entry name" value="SUSHI"/>
    <property type="match status" value="1"/>
</dbReference>
<dbReference type="Proteomes" id="UP001075354">
    <property type="component" value="Chromosome 7"/>
</dbReference>
<feature type="disulfide bond" evidence="2">
    <location>
        <begin position="51"/>
        <end position="69"/>
    </location>
</feature>
<dbReference type="InterPro" id="IPR018114">
    <property type="entry name" value="TRYPSIN_HIS"/>
</dbReference>
<dbReference type="InterPro" id="IPR000436">
    <property type="entry name" value="Sushi_SCR_CCP_dom"/>
</dbReference>
<dbReference type="PANTHER" id="PTHR24252:SF7">
    <property type="entry name" value="HYALIN"/>
    <property type="match status" value="1"/>
</dbReference>
<dbReference type="PROSITE" id="PS50240">
    <property type="entry name" value="TRYPSIN_DOM"/>
    <property type="match status" value="1"/>
</dbReference>
<proteinExistence type="predicted"/>
<feature type="compositionally biased region" description="Gly residues" evidence="4">
    <location>
        <begin position="107"/>
        <end position="117"/>
    </location>
</feature>
<dbReference type="Gene3D" id="2.40.10.10">
    <property type="entry name" value="Trypsin-like serine proteases"/>
    <property type="match status" value="1"/>
</dbReference>
<dbReference type="GO" id="GO:0004252">
    <property type="term" value="F:serine-type endopeptidase activity"/>
    <property type="evidence" value="ECO:0007669"/>
    <property type="project" value="InterPro"/>
</dbReference>
<dbReference type="EMBL" id="JAPTSV010000007">
    <property type="protein sequence ID" value="KAJ1526066.1"/>
    <property type="molecule type" value="Genomic_DNA"/>
</dbReference>
<dbReference type="CDD" id="cd00033">
    <property type="entry name" value="CCP"/>
    <property type="match status" value="1"/>
</dbReference>
<protein>
    <recommendedName>
        <fullName evidence="9">Modular serine protease-like</fullName>
    </recommendedName>
</protein>
<dbReference type="InterPro" id="IPR036055">
    <property type="entry name" value="LDL_receptor-like_sf"/>
</dbReference>
<dbReference type="CDD" id="cd00190">
    <property type="entry name" value="Tryp_SPc"/>
    <property type="match status" value="1"/>
</dbReference>
<feature type="disulfide bond" evidence="2">
    <location>
        <begin position="134"/>
        <end position="152"/>
    </location>
</feature>
<dbReference type="PRINTS" id="PR00261">
    <property type="entry name" value="LDLRECEPTOR"/>
</dbReference>
<dbReference type="SMART" id="SM00020">
    <property type="entry name" value="Tryp_SPc"/>
    <property type="match status" value="1"/>
</dbReference>
<feature type="disulfide bond" evidence="2">
    <location>
        <begin position="175"/>
        <end position="193"/>
    </location>
</feature>
<dbReference type="Pfam" id="PF00084">
    <property type="entry name" value="Sushi"/>
    <property type="match status" value="1"/>
</dbReference>
<evidence type="ECO:0000256" key="2">
    <source>
        <dbReference type="PROSITE-ProRule" id="PRU00124"/>
    </source>
</evidence>
<evidence type="ECO:0000256" key="3">
    <source>
        <dbReference type="PROSITE-ProRule" id="PRU00302"/>
    </source>
</evidence>
<evidence type="ECO:0000313" key="7">
    <source>
        <dbReference type="EMBL" id="KAJ1526066.1"/>
    </source>
</evidence>
<keyword evidence="3" id="KW-0768">Sushi</keyword>
<dbReference type="InterPro" id="IPR043504">
    <property type="entry name" value="Peptidase_S1_PA_chymotrypsin"/>
</dbReference>
<feature type="disulfide bond" evidence="2">
    <location>
        <begin position="9"/>
        <end position="27"/>
    </location>
</feature>
<evidence type="ECO:0000313" key="8">
    <source>
        <dbReference type="Proteomes" id="UP001075354"/>
    </source>
</evidence>
<evidence type="ECO:0000259" key="6">
    <source>
        <dbReference type="PROSITE" id="PS50923"/>
    </source>
</evidence>
<dbReference type="PROSITE" id="PS50068">
    <property type="entry name" value="LDLRA_2"/>
    <property type="match status" value="4"/>
</dbReference>
<feature type="region of interest" description="Disordered" evidence="4">
    <location>
        <begin position="80"/>
        <end position="117"/>
    </location>
</feature>
<feature type="compositionally biased region" description="Low complexity" evidence="4">
    <location>
        <begin position="205"/>
        <end position="220"/>
    </location>
</feature>
<evidence type="ECO:0000259" key="5">
    <source>
        <dbReference type="PROSITE" id="PS50240"/>
    </source>
</evidence>
<feature type="disulfide bond" evidence="2">
    <location>
        <begin position="168"/>
        <end position="180"/>
    </location>
</feature>
<dbReference type="PROSITE" id="PS00134">
    <property type="entry name" value="TRYPSIN_HIS"/>
    <property type="match status" value="1"/>
</dbReference>
<dbReference type="InterPro" id="IPR002172">
    <property type="entry name" value="LDrepeatLR_classA_rpt"/>
</dbReference>
<feature type="disulfide bond" evidence="2">
    <location>
        <begin position="127"/>
        <end position="139"/>
    </location>
</feature>
<dbReference type="InterPro" id="IPR023415">
    <property type="entry name" value="LDLR_class-A_CS"/>
</dbReference>
<dbReference type="Pfam" id="PF00057">
    <property type="entry name" value="Ldl_recept_a"/>
    <property type="match status" value="4"/>
</dbReference>
<feature type="compositionally biased region" description="Low complexity" evidence="4">
    <location>
        <begin position="81"/>
        <end position="106"/>
    </location>
</feature>
<dbReference type="Gene3D" id="2.10.70.10">
    <property type="entry name" value="Complement Module, domain 1"/>
    <property type="match status" value="1"/>
</dbReference>
<sequence>MLSFPSFRCSSGSCIDVDKVCDGARDCDDGSDETRSQCSSNSACPGLSFRCDYGACVDADARCNGVRDCADGSDEHPRICNPGHGQQKPPKGNQGNQGNQGNWNQGNQGGNRPGLSNGGSDNGGCSCRSEEYRCANNQCVDNTVVCDGRKDCSDGSDETVTQCYSVKCPSYSFRCAYGGCIDREAVCDGESNCADGSDEADCSGRPTRPTRPTQQQQTRPTPRPTAKPKPKPRPTQQPATSPRDPRAPRRPTPTGPGDDSGGQGAQGPQCRLPPRHAGGRYRVDGCSPGDSSAACRGAPNTPVPHTTVLRFECDPGYQLSSDNNFTFCLSGVWTPEPPVCAKICPSLISTSVDIECSLGGRQVRCDKGQLPGTRAKLQCKPAYRFPAGVTPDYDAVNCQPDGTWDWPLFKCIPECGVAIGKGQTLIVHGSDANIGDFPWHAGIYDKEQKTGVTQVCGGSLVLPNLVVSAAHCFYDDTVEQRMPPTRYKVAVGKYFRDWDAAERGVAQKSDVRQIHLPDRYRGKSRNYADDIALVELTLHVSISAVVMPICVDWLGTTLHGLRSGDVGTVVGWGRTEDRQPSPTLQTARLPFVPFDECLKGIPETFRPYITNDKFCAGNINGSAVAKGDSGGGLAFKDQTAWFLRGIVSAGVPNSLTYSAFTNVEPHKEWISSVRAEVENRRPQRRDPDF</sequence>
<name>A0AAV7XML8_9NEOP</name>
<feature type="disulfide bond" evidence="2">
    <location>
        <begin position="187"/>
        <end position="202"/>
    </location>
</feature>
<organism evidence="7 8">
    <name type="scientific">Megalurothrips usitatus</name>
    <name type="common">bean blossom thrips</name>
    <dbReference type="NCBI Taxonomy" id="439358"/>
    <lineage>
        <taxon>Eukaryota</taxon>
        <taxon>Metazoa</taxon>
        <taxon>Ecdysozoa</taxon>
        <taxon>Arthropoda</taxon>
        <taxon>Hexapoda</taxon>
        <taxon>Insecta</taxon>
        <taxon>Pterygota</taxon>
        <taxon>Neoptera</taxon>
        <taxon>Paraneoptera</taxon>
        <taxon>Thysanoptera</taxon>
        <taxon>Terebrantia</taxon>
        <taxon>Thripoidea</taxon>
        <taxon>Thripidae</taxon>
        <taxon>Megalurothrips</taxon>
    </lineage>
</organism>
<dbReference type="Gene3D" id="4.10.400.10">
    <property type="entry name" value="Low-density Lipoprotein Receptor"/>
    <property type="match status" value="4"/>
</dbReference>
<feature type="disulfide bond" evidence="2">
    <location>
        <begin position="44"/>
        <end position="56"/>
    </location>
</feature>
<keyword evidence="8" id="KW-1185">Reference proteome</keyword>
<dbReference type="InterPro" id="IPR035976">
    <property type="entry name" value="Sushi/SCR/CCP_sf"/>
</dbReference>
<reference evidence="7" key="1">
    <citation type="submission" date="2022-12" db="EMBL/GenBank/DDBJ databases">
        <title>Chromosome-level genome assembly of the bean flower thrips Megalurothrips usitatus.</title>
        <authorList>
            <person name="Ma L."/>
            <person name="Liu Q."/>
            <person name="Li H."/>
            <person name="Cai W."/>
        </authorList>
    </citation>
    <scope>NUCLEOTIDE SEQUENCE</scope>
    <source>
        <strain evidence="7">Cailab_2022a</strain>
    </source>
</reference>
<feature type="region of interest" description="Disordered" evidence="4">
    <location>
        <begin position="197"/>
        <end position="285"/>
    </location>
</feature>
<dbReference type="AlphaFoldDB" id="A0AAV7XML8"/>
<dbReference type="SUPFAM" id="SSF57535">
    <property type="entry name" value="Complement control module/SCR domain"/>
    <property type="match status" value="1"/>
</dbReference>
<feature type="disulfide bond" evidence="3">
    <location>
        <begin position="313"/>
        <end position="340"/>
    </location>
</feature>
<dbReference type="SUPFAM" id="SSF50494">
    <property type="entry name" value="Trypsin-like serine proteases"/>
    <property type="match status" value="1"/>
</dbReference>